<dbReference type="Pfam" id="PF08448">
    <property type="entry name" value="PAS_4"/>
    <property type="match status" value="2"/>
</dbReference>
<evidence type="ECO:0000259" key="9">
    <source>
        <dbReference type="PROSITE" id="PS50109"/>
    </source>
</evidence>
<dbReference type="AlphaFoldDB" id="A0A0M2SWS6"/>
<dbReference type="SMART" id="SM00388">
    <property type="entry name" value="HisKA"/>
    <property type="match status" value="1"/>
</dbReference>
<dbReference type="SUPFAM" id="SSF55785">
    <property type="entry name" value="PYP-like sensor domain (PAS domain)"/>
    <property type="match status" value="3"/>
</dbReference>
<evidence type="ECO:0000256" key="1">
    <source>
        <dbReference type="ARBA" id="ARBA00000085"/>
    </source>
</evidence>
<keyword evidence="3" id="KW-0597">Phosphoprotein</keyword>
<dbReference type="EMBL" id="LAYY01000015">
    <property type="protein sequence ID" value="KKK37412.1"/>
    <property type="molecule type" value="Genomic_DNA"/>
</dbReference>
<keyword evidence="6" id="KW-0418">Kinase</keyword>
<dbReference type="CDD" id="cd00082">
    <property type="entry name" value="HisKA"/>
    <property type="match status" value="1"/>
</dbReference>
<organism evidence="12 13">
    <name type="scientific">Mesobacillus campisalis</name>
    <dbReference type="NCBI Taxonomy" id="1408103"/>
    <lineage>
        <taxon>Bacteria</taxon>
        <taxon>Bacillati</taxon>
        <taxon>Bacillota</taxon>
        <taxon>Bacilli</taxon>
        <taxon>Bacillales</taxon>
        <taxon>Bacillaceae</taxon>
        <taxon>Mesobacillus</taxon>
    </lineage>
</organism>
<evidence type="ECO:0000313" key="12">
    <source>
        <dbReference type="EMBL" id="KKK37412.1"/>
    </source>
</evidence>
<dbReference type="SUPFAM" id="SSF55874">
    <property type="entry name" value="ATPase domain of HSP90 chaperone/DNA topoisomerase II/histidine kinase"/>
    <property type="match status" value="1"/>
</dbReference>
<dbReference type="InterPro" id="IPR052162">
    <property type="entry name" value="Sensor_kinase/Photoreceptor"/>
</dbReference>
<dbReference type="CDD" id="cd00130">
    <property type="entry name" value="PAS"/>
    <property type="match status" value="2"/>
</dbReference>
<dbReference type="NCBIfam" id="TIGR00229">
    <property type="entry name" value="sensory_box"/>
    <property type="match status" value="2"/>
</dbReference>
<dbReference type="SUPFAM" id="SSF47384">
    <property type="entry name" value="Homodimeric domain of signal transducing histidine kinase"/>
    <property type="match status" value="1"/>
</dbReference>
<dbReference type="InterPro" id="IPR000014">
    <property type="entry name" value="PAS"/>
</dbReference>
<evidence type="ECO:0000256" key="5">
    <source>
        <dbReference type="ARBA" id="ARBA00022741"/>
    </source>
</evidence>
<evidence type="ECO:0000256" key="2">
    <source>
        <dbReference type="ARBA" id="ARBA00012438"/>
    </source>
</evidence>
<dbReference type="Pfam" id="PF00512">
    <property type="entry name" value="HisKA"/>
    <property type="match status" value="1"/>
</dbReference>
<feature type="domain" description="PAC" evidence="11">
    <location>
        <begin position="512"/>
        <end position="563"/>
    </location>
</feature>
<feature type="domain" description="Histidine kinase" evidence="9">
    <location>
        <begin position="576"/>
        <end position="779"/>
    </location>
</feature>
<dbReference type="GO" id="GO:0006355">
    <property type="term" value="P:regulation of DNA-templated transcription"/>
    <property type="evidence" value="ECO:0007669"/>
    <property type="project" value="InterPro"/>
</dbReference>
<dbReference type="InterPro" id="IPR013656">
    <property type="entry name" value="PAS_4"/>
</dbReference>
<dbReference type="Proteomes" id="UP000034166">
    <property type="component" value="Unassembled WGS sequence"/>
</dbReference>
<dbReference type="InterPro" id="IPR013767">
    <property type="entry name" value="PAS_fold"/>
</dbReference>
<dbReference type="SMART" id="SM00091">
    <property type="entry name" value="PAS"/>
    <property type="match status" value="2"/>
</dbReference>
<feature type="domain" description="PAS" evidence="10">
    <location>
        <begin position="315"/>
        <end position="384"/>
    </location>
</feature>
<evidence type="ECO:0000256" key="3">
    <source>
        <dbReference type="ARBA" id="ARBA00022553"/>
    </source>
</evidence>
<dbReference type="PROSITE" id="PS50112">
    <property type="entry name" value="PAS"/>
    <property type="match status" value="2"/>
</dbReference>
<dbReference type="Gene3D" id="1.10.287.130">
    <property type="match status" value="1"/>
</dbReference>
<reference evidence="12 13" key="1">
    <citation type="submission" date="2015-04" db="EMBL/GenBank/DDBJ databases">
        <title>Taxonomic description and genome sequence of Bacillus campisalis sp. nov., a novel member of the genus Bacillus isolated from solar saltern.</title>
        <authorList>
            <person name="Mathan Kumar R."/>
            <person name="Kaur G."/>
            <person name="Kumar A."/>
            <person name="Singh N.K."/>
            <person name="Kaur N."/>
            <person name="Kumar N."/>
            <person name="Mayilraj S."/>
        </authorList>
    </citation>
    <scope>NUCLEOTIDE SEQUENCE [LARGE SCALE GENOMIC DNA]</scope>
    <source>
        <strain evidence="12 13">SA2-6</strain>
    </source>
</reference>
<keyword evidence="4" id="KW-0808">Transferase</keyword>
<name>A0A0M2SWS6_9BACI</name>
<dbReference type="InterPro" id="IPR035965">
    <property type="entry name" value="PAS-like_dom_sf"/>
</dbReference>
<dbReference type="InterPro" id="IPR036097">
    <property type="entry name" value="HisK_dim/P_sf"/>
</dbReference>
<dbReference type="Gene3D" id="3.30.450.20">
    <property type="entry name" value="PAS domain"/>
    <property type="match status" value="3"/>
</dbReference>
<dbReference type="InterPro" id="IPR003594">
    <property type="entry name" value="HATPase_dom"/>
</dbReference>
<evidence type="ECO:0000313" key="13">
    <source>
        <dbReference type="Proteomes" id="UP000034166"/>
    </source>
</evidence>
<dbReference type="Pfam" id="PF13185">
    <property type="entry name" value="GAF_2"/>
    <property type="match status" value="1"/>
</dbReference>
<keyword evidence="7" id="KW-0067">ATP-binding</keyword>
<dbReference type="InterPro" id="IPR003018">
    <property type="entry name" value="GAF"/>
</dbReference>
<dbReference type="PROSITE" id="PS50109">
    <property type="entry name" value="HIS_KIN"/>
    <property type="match status" value="1"/>
</dbReference>
<evidence type="ECO:0000256" key="6">
    <source>
        <dbReference type="ARBA" id="ARBA00022777"/>
    </source>
</evidence>
<keyword evidence="13" id="KW-1185">Reference proteome</keyword>
<gene>
    <name evidence="12" type="ORF">WQ57_14510</name>
</gene>
<evidence type="ECO:0000259" key="10">
    <source>
        <dbReference type="PROSITE" id="PS50112"/>
    </source>
</evidence>
<dbReference type="PANTHER" id="PTHR43304:SF1">
    <property type="entry name" value="PAC DOMAIN-CONTAINING PROTEIN"/>
    <property type="match status" value="1"/>
</dbReference>
<dbReference type="InterPro" id="IPR004358">
    <property type="entry name" value="Sig_transdc_His_kin-like_C"/>
</dbReference>
<proteinExistence type="predicted"/>
<dbReference type="Pfam" id="PF00989">
    <property type="entry name" value="PAS"/>
    <property type="match status" value="1"/>
</dbReference>
<keyword evidence="5" id="KW-0547">Nucleotide-binding</keyword>
<dbReference type="Gene3D" id="3.30.450.40">
    <property type="match status" value="1"/>
</dbReference>
<evidence type="ECO:0000259" key="11">
    <source>
        <dbReference type="PROSITE" id="PS50113"/>
    </source>
</evidence>
<dbReference type="InterPro" id="IPR036890">
    <property type="entry name" value="HATPase_C_sf"/>
</dbReference>
<dbReference type="OrthoDB" id="9815750at2"/>
<comment type="caution">
    <text evidence="12">The sequence shown here is derived from an EMBL/GenBank/DDBJ whole genome shotgun (WGS) entry which is preliminary data.</text>
</comment>
<dbReference type="InterPro" id="IPR001610">
    <property type="entry name" value="PAC"/>
</dbReference>
<sequence>MAVHESNQKVKDKAISKTSIMLDIHAKMIHSITRGDSLPSIFEKLSRKLEQFWHGQVFCAVLWAARGDEHDIQSAPLLPEEIKSVLSIWKGGSREYFDGDMENDAIWKRISKEALPFGLEGGWSIPILIDGHIAGALALYQRESSLLEDEDLDFLQTLAKLAALAIQRDQRLELEQILKEGEQKRLDREQTAQHGELASLLKRHQGLIAKFQKVNGRFVYTNGAGQLFEKLGLNLVECIGKELKEIFPEPFCSKIEPYHNQAWNGNEVCYEGELYGIHYVAAFTPIFQEGQVTEVIISCNDVTELHRTSDDLSAAKEMLEAFVENSVDAIATMDIEGRIIFVNRSYSEMFGFKASEVIGKNIVDIQPDYEEELNEIFQKVASGSNVNGYETLRKRADGSLIAVSISHSPIRDKSGRITGVSGIIRDITEQKRIEHELEESHQRYQSLFDSNPDLVASLDIDGRITNINPAVQKIIGYSAGQAKGKSYIEFVAPSTLEKSKIALRKALKGKPQTFEGELMQKNGRKGLFHITHVPIIVTRKVVGIYVISKDITAHKKAEEYLRKNDRISAIGQLAAGIAHEIRNPLTSLKGFIQLLEEKSDEKEYYRIMLREMERLELITDEFLILAKPQAKKYSFKAISSILEGFLPLVETQANMNNVKIVTTMESGLPPICCDVNQMKQVFLNVMKNAIESMPGGGEISIDVKKKDDSIQIVIEDQGCGISPRRLKRIWEPFYSTKEKGTGLGLMIIFNIIKEHRGDIEIQSELGKGTQVRIMLPVTESQMTFQ</sequence>
<feature type="domain" description="PAC" evidence="11">
    <location>
        <begin position="387"/>
        <end position="439"/>
    </location>
</feature>
<dbReference type="SUPFAM" id="SSF55781">
    <property type="entry name" value="GAF domain-like"/>
    <property type="match status" value="1"/>
</dbReference>
<dbReference type="SMART" id="SM00086">
    <property type="entry name" value="PAC"/>
    <property type="match status" value="2"/>
</dbReference>
<dbReference type="RefSeq" id="WP_046524505.1">
    <property type="nucleotide sequence ID" value="NZ_LAYY01000015.1"/>
</dbReference>
<dbReference type="SMART" id="SM00387">
    <property type="entry name" value="HATPase_c"/>
    <property type="match status" value="1"/>
</dbReference>
<evidence type="ECO:0000256" key="7">
    <source>
        <dbReference type="ARBA" id="ARBA00022840"/>
    </source>
</evidence>
<dbReference type="PROSITE" id="PS50113">
    <property type="entry name" value="PAC"/>
    <property type="match status" value="2"/>
</dbReference>
<dbReference type="PRINTS" id="PR00344">
    <property type="entry name" value="BCTRLSENSOR"/>
</dbReference>
<dbReference type="PATRIC" id="fig|1408103.3.peg.3263"/>
<dbReference type="InterPro" id="IPR029016">
    <property type="entry name" value="GAF-like_dom_sf"/>
</dbReference>
<dbReference type="InterPro" id="IPR005467">
    <property type="entry name" value="His_kinase_dom"/>
</dbReference>
<keyword evidence="8" id="KW-0902">Two-component regulatory system</keyword>
<dbReference type="PANTHER" id="PTHR43304">
    <property type="entry name" value="PHYTOCHROME-LIKE PROTEIN CPH1"/>
    <property type="match status" value="1"/>
</dbReference>
<dbReference type="InterPro" id="IPR003661">
    <property type="entry name" value="HisK_dim/P_dom"/>
</dbReference>
<evidence type="ECO:0000256" key="8">
    <source>
        <dbReference type="ARBA" id="ARBA00023012"/>
    </source>
</evidence>
<dbReference type="Gene3D" id="3.30.565.10">
    <property type="entry name" value="Histidine kinase-like ATPase, C-terminal domain"/>
    <property type="match status" value="1"/>
</dbReference>
<dbReference type="Pfam" id="PF02518">
    <property type="entry name" value="HATPase_c"/>
    <property type="match status" value="1"/>
</dbReference>
<dbReference type="InterPro" id="IPR000700">
    <property type="entry name" value="PAS-assoc_C"/>
</dbReference>
<dbReference type="EC" id="2.7.13.3" evidence="2"/>
<protein>
    <recommendedName>
        <fullName evidence="2">histidine kinase</fullName>
        <ecNumber evidence="2">2.7.13.3</ecNumber>
    </recommendedName>
</protein>
<dbReference type="SMART" id="SM00065">
    <property type="entry name" value="GAF"/>
    <property type="match status" value="1"/>
</dbReference>
<feature type="domain" description="PAS" evidence="10">
    <location>
        <begin position="440"/>
        <end position="510"/>
    </location>
</feature>
<accession>A0A0M2SWS6</accession>
<evidence type="ECO:0000256" key="4">
    <source>
        <dbReference type="ARBA" id="ARBA00022679"/>
    </source>
</evidence>
<comment type="catalytic activity">
    <reaction evidence="1">
        <text>ATP + protein L-histidine = ADP + protein N-phospho-L-histidine.</text>
        <dbReference type="EC" id="2.7.13.3"/>
    </reaction>
</comment>
<dbReference type="GO" id="GO:0000155">
    <property type="term" value="F:phosphorelay sensor kinase activity"/>
    <property type="evidence" value="ECO:0007669"/>
    <property type="project" value="InterPro"/>
</dbReference>
<dbReference type="GO" id="GO:0005524">
    <property type="term" value="F:ATP binding"/>
    <property type="evidence" value="ECO:0007669"/>
    <property type="project" value="UniProtKB-KW"/>
</dbReference>